<accession>A0A2P2LFW5</accession>
<reference evidence="1" key="1">
    <citation type="submission" date="2018-02" db="EMBL/GenBank/DDBJ databases">
        <title>Rhizophora mucronata_Transcriptome.</title>
        <authorList>
            <person name="Meera S.P."/>
            <person name="Sreeshan A."/>
            <person name="Augustine A."/>
        </authorList>
    </citation>
    <scope>NUCLEOTIDE SEQUENCE</scope>
    <source>
        <tissue evidence="1">Leaf</tissue>
    </source>
</reference>
<dbReference type="GO" id="GO:0016301">
    <property type="term" value="F:kinase activity"/>
    <property type="evidence" value="ECO:0007669"/>
    <property type="project" value="UniProtKB-KW"/>
</dbReference>
<proteinExistence type="predicted"/>
<keyword evidence="1" id="KW-0418">Kinase</keyword>
<dbReference type="AlphaFoldDB" id="A0A2P2LFW5"/>
<protein>
    <submittedName>
        <fullName evidence="1">Mitogen-activated protein kinase 9 isoform X2</fullName>
    </submittedName>
</protein>
<keyword evidence="1" id="KW-0808">Transferase</keyword>
<dbReference type="EMBL" id="GGEC01036379">
    <property type="protein sequence ID" value="MBX16863.1"/>
    <property type="molecule type" value="Transcribed_RNA"/>
</dbReference>
<name>A0A2P2LFW5_RHIMU</name>
<sequence length="98" mass="11626">MSTIVVLIGSSGNLHILRNIMVKEKEVRHSRDNMLHYQESEFLLPRMRKWETMTWRGELQLLLHQVFRALQGKPMVQTLQNWKHKMGLPSQITAIKVY</sequence>
<evidence type="ECO:0000313" key="1">
    <source>
        <dbReference type="EMBL" id="MBX16863.1"/>
    </source>
</evidence>
<organism evidence="1">
    <name type="scientific">Rhizophora mucronata</name>
    <name type="common">Asiatic mangrove</name>
    <dbReference type="NCBI Taxonomy" id="61149"/>
    <lineage>
        <taxon>Eukaryota</taxon>
        <taxon>Viridiplantae</taxon>
        <taxon>Streptophyta</taxon>
        <taxon>Embryophyta</taxon>
        <taxon>Tracheophyta</taxon>
        <taxon>Spermatophyta</taxon>
        <taxon>Magnoliopsida</taxon>
        <taxon>eudicotyledons</taxon>
        <taxon>Gunneridae</taxon>
        <taxon>Pentapetalae</taxon>
        <taxon>rosids</taxon>
        <taxon>fabids</taxon>
        <taxon>Malpighiales</taxon>
        <taxon>Rhizophoraceae</taxon>
        <taxon>Rhizophora</taxon>
    </lineage>
</organism>